<feature type="chain" id="PRO_5005552849" description="Lysine-specific metallo-endopeptidase domain-containing protein" evidence="1">
    <location>
        <begin position="32"/>
        <end position="301"/>
    </location>
</feature>
<gene>
    <name evidence="2" type="ORF">ANOM_011032</name>
</gene>
<evidence type="ECO:0000313" key="2">
    <source>
        <dbReference type="EMBL" id="KNG80335.1"/>
    </source>
</evidence>
<keyword evidence="3" id="KW-1185">Reference proteome</keyword>
<dbReference type="EMBL" id="JNOM01000630">
    <property type="protein sequence ID" value="KNG80335.1"/>
    <property type="molecule type" value="Genomic_DNA"/>
</dbReference>
<dbReference type="Proteomes" id="UP000037505">
    <property type="component" value="Unassembled WGS sequence"/>
</dbReference>
<name>A0A0L1IM33_ASPN3</name>
<feature type="non-terminal residue" evidence="2">
    <location>
        <position position="301"/>
    </location>
</feature>
<evidence type="ECO:0008006" key="4">
    <source>
        <dbReference type="Google" id="ProtNLM"/>
    </source>
</evidence>
<dbReference type="GO" id="GO:0008237">
    <property type="term" value="F:metallopeptidase activity"/>
    <property type="evidence" value="ECO:0007669"/>
    <property type="project" value="InterPro"/>
</dbReference>
<sequence length="301" mass="34152">MKAHIHFQSFFNWTVGIQLFLWTLLLPYTTAFPFEIPPDLAEYALKANDSGIPHRHLSKRALDYPGVTFSSTCDDAQQRYIKEELDEIKLVLVQAQQQLRIIRNVIREKEQPQDWGTRYSENRRLLNTFQKFIGWIKFNPATTARTEQQLSSWTTIAQRMTLLSCVYKDTRPEGEASTGLRVSATAKLCHENEGVHGWTLKNDVTLKDEITICPSTFKRTNTANKLSQYANEMSALNGKTLDDMKFTAAAGTLLHELTHCEHILGGDKTGDQVATLQGKTRAAYQAYNIAALAWTRPELAV</sequence>
<proteinExistence type="predicted"/>
<dbReference type="OrthoDB" id="4471885at2759"/>
<dbReference type="InterPro" id="IPR024079">
    <property type="entry name" value="MetalloPept_cat_dom_sf"/>
</dbReference>
<dbReference type="RefSeq" id="XP_015401258.1">
    <property type="nucleotide sequence ID" value="XM_015556288.1"/>
</dbReference>
<dbReference type="AlphaFoldDB" id="A0A0L1IM33"/>
<dbReference type="Gene3D" id="3.40.390.10">
    <property type="entry name" value="Collagenase (Catalytic Domain)"/>
    <property type="match status" value="1"/>
</dbReference>
<organism evidence="2 3">
    <name type="scientific">Aspergillus nomiae NRRL (strain ATCC 15546 / NRRL 13137 / CBS 260.88 / M93)</name>
    <dbReference type="NCBI Taxonomy" id="1509407"/>
    <lineage>
        <taxon>Eukaryota</taxon>
        <taxon>Fungi</taxon>
        <taxon>Dikarya</taxon>
        <taxon>Ascomycota</taxon>
        <taxon>Pezizomycotina</taxon>
        <taxon>Eurotiomycetes</taxon>
        <taxon>Eurotiomycetidae</taxon>
        <taxon>Eurotiales</taxon>
        <taxon>Aspergillaceae</taxon>
        <taxon>Aspergillus</taxon>
        <taxon>Aspergillus subgen. Circumdati</taxon>
    </lineage>
</organism>
<dbReference type="GeneID" id="26812836"/>
<protein>
    <recommendedName>
        <fullName evidence="4">Lysine-specific metallo-endopeptidase domain-containing protein</fullName>
    </recommendedName>
</protein>
<feature type="signal peptide" evidence="1">
    <location>
        <begin position="1"/>
        <end position="31"/>
    </location>
</feature>
<evidence type="ECO:0000313" key="3">
    <source>
        <dbReference type="Proteomes" id="UP000037505"/>
    </source>
</evidence>
<accession>A0A0L1IM33</accession>
<reference evidence="2 3" key="1">
    <citation type="submission" date="2014-06" db="EMBL/GenBank/DDBJ databases">
        <title>The Genome of the Aflatoxigenic Filamentous Fungus Aspergillus nomius.</title>
        <authorList>
            <person name="Moore M.G."/>
            <person name="Shannon B.M."/>
            <person name="Brian M.M."/>
        </authorList>
    </citation>
    <scope>NUCLEOTIDE SEQUENCE [LARGE SCALE GENOMIC DNA]</scope>
    <source>
        <strain evidence="2 3">NRRL 13137</strain>
    </source>
</reference>
<evidence type="ECO:0000256" key="1">
    <source>
        <dbReference type="SAM" id="SignalP"/>
    </source>
</evidence>
<keyword evidence="1" id="KW-0732">Signal</keyword>
<comment type="caution">
    <text evidence="2">The sequence shown here is derived from an EMBL/GenBank/DDBJ whole genome shotgun (WGS) entry which is preliminary data.</text>
</comment>